<evidence type="ECO:0000313" key="2">
    <source>
        <dbReference type="Proteomes" id="UP000184105"/>
    </source>
</evidence>
<organism evidence="1 2">
    <name type="scientific">Prevotella scopos JCM 17725</name>
    <dbReference type="NCBI Taxonomy" id="1236518"/>
    <lineage>
        <taxon>Bacteria</taxon>
        <taxon>Pseudomonadati</taxon>
        <taxon>Bacteroidota</taxon>
        <taxon>Bacteroidia</taxon>
        <taxon>Bacteroidales</taxon>
        <taxon>Prevotellaceae</taxon>
        <taxon>Prevotella</taxon>
    </lineage>
</organism>
<dbReference type="EMBL" id="FQWA01000025">
    <property type="protein sequence ID" value="SHF99699.1"/>
    <property type="molecule type" value="Genomic_DNA"/>
</dbReference>
<proteinExistence type="predicted"/>
<dbReference type="AlphaFoldDB" id="A0AAX2F5E8"/>
<comment type="caution">
    <text evidence="1">The sequence shown here is derived from an EMBL/GenBank/DDBJ whole genome shotgun (WGS) entry which is preliminary data.</text>
</comment>
<accession>A0AAX2F5E8</accession>
<gene>
    <name evidence="1" type="ORF">SAMN05444364_1254</name>
</gene>
<name>A0AAX2F5E8_9BACT</name>
<dbReference type="Proteomes" id="UP000184105">
    <property type="component" value="Unassembled WGS sequence"/>
</dbReference>
<keyword evidence="2" id="KW-1185">Reference proteome</keyword>
<protein>
    <submittedName>
        <fullName evidence="1">Uncharacterized protein</fullName>
    </submittedName>
</protein>
<sequence length="54" mass="6367">MSVRNGKYLKKRLVVLKDLVNLSTPHSLRPLTYITHRLDSIHKILTIEYISNNY</sequence>
<reference evidence="1 2" key="1">
    <citation type="submission" date="2016-11" db="EMBL/GenBank/DDBJ databases">
        <authorList>
            <person name="Varghese N."/>
            <person name="Submissions S."/>
        </authorList>
    </citation>
    <scope>NUCLEOTIDE SEQUENCE [LARGE SCALE GENOMIC DNA]</scope>
    <source>
        <strain evidence="1 2">DSM 22613</strain>
    </source>
</reference>
<evidence type="ECO:0000313" key="1">
    <source>
        <dbReference type="EMBL" id="SHF99699.1"/>
    </source>
</evidence>